<evidence type="ECO:0000313" key="2">
    <source>
        <dbReference type="Proteomes" id="UP000820818"/>
    </source>
</evidence>
<keyword evidence="2" id="KW-1185">Reference proteome</keyword>
<dbReference type="EMBL" id="WJBH02000009">
    <property type="protein sequence ID" value="KAI9553167.1"/>
    <property type="molecule type" value="Genomic_DNA"/>
</dbReference>
<proteinExistence type="predicted"/>
<accession>A0AAD5KIK2</accession>
<reference evidence="1 2" key="1">
    <citation type="submission" date="2022-05" db="EMBL/GenBank/DDBJ databases">
        <title>A multi-omics perspective on studying reproductive biology in Daphnia sinensis.</title>
        <authorList>
            <person name="Jia J."/>
        </authorList>
    </citation>
    <scope>NUCLEOTIDE SEQUENCE [LARGE SCALE GENOMIC DNA]</scope>
    <source>
        <strain evidence="1 2">WSL</strain>
    </source>
</reference>
<dbReference type="Proteomes" id="UP000820818">
    <property type="component" value="Linkage Group LG9"/>
</dbReference>
<protein>
    <submittedName>
        <fullName evidence="1">Uncharacterized protein</fullName>
    </submittedName>
</protein>
<dbReference type="AlphaFoldDB" id="A0AAD5KIK2"/>
<evidence type="ECO:0000313" key="1">
    <source>
        <dbReference type="EMBL" id="KAI9553167.1"/>
    </source>
</evidence>
<gene>
    <name evidence="1" type="ORF">GHT06_021061</name>
</gene>
<organism evidence="1 2">
    <name type="scientific">Daphnia sinensis</name>
    <dbReference type="NCBI Taxonomy" id="1820382"/>
    <lineage>
        <taxon>Eukaryota</taxon>
        <taxon>Metazoa</taxon>
        <taxon>Ecdysozoa</taxon>
        <taxon>Arthropoda</taxon>
        <taxon>Crustacea</taxon>
        <taxon>Branchiopoda</taxon>
        <taxon>Diplostraca</taxon>
        <taxon>Cladocera</taxon>
        <taxon>Anomopoda</taxon>
        <taxon>Daphniidae</taxon>
        <taxon>Daphnia</taxon>
        <taxon>Daphnia similis group</taxon>
    </lineage>
</organism>
<sequence>MMLWNGATIVFMRTESAETPCALRNQTNLIFGLSISIRRHISRFTVPLHDEMLNNENIMERCYPSSNCTRNRGHPRTDRVSCETKYLLNIENG</sequence>
<name>A0AAD5KIK2_9CRUS</name>
<comment type="caution">
    <text evidence="1">The sequence shown here is derived from an EMBL/GenBank/DDBJ whole genome shotgun (WGS) entry which is preliminary data.</text>
</comment>